<dbReference type="AlphaFoldDB" id="A0A2S9XLK5"/>
<organism evidence="1 2">
    <name type="scientific">Enhygromyxa salina</name>
    <dbReference type="NCBI Taxonomy" id="215803"/>
    <lineage>
        <taxon>Bacteria</taxon>
        <taxon>Pseudomonadati</taxon>
        <taxon>Myxococcota</taxon>
        <taxon>Polyangia</taxon>
        <taxon>Nannocystales</taxon>
        <taxon>Nannocystaceae</taxon>
        <taxon>Enhygromyxa</taxon>
    </lineage>
</organism>
<dbReference type="EMBL" id="PVNL01000147">
    <property type="protein sequence ID" value="PRP93717.1"/>
    <property type="molecule type" value="Genomic_DNA"/>
</dbReference>
<accession>A0A2S9XLK5</accession>
<protein>
    <submittedName>
        <fullName evidence="1">Uncharacterized protein</fullName>
    </submittedName>
</protein>
<reference evidence="1 2" key="1">
    <citation type="submission" date="2018-03" db="EMBL/GenBank/DDBJ databases">
        <title>Draft Genome Sequences of the Obligatory Marine Myxobacteria Enhygromyxa salina SWB007.</title>
        <authorList>
            <person name="Poehlein A."/>
            <person name="Moghaddam J.A."/>
            <person name="Harms H."/>
            <person name="Alanjari M."/>
            <person name="Koenig G.M."/>
            <person name="Daniel R."/>
            <person name="Schaeberle T.F."/>
        </authorList>
    </citation>
    <scope>NUCLEOTIDE SEQUENCE [LARGE SCALE GENOMIC DNA]</scope>
    <source>
        <strain evidence="1 2">SWB007</strain>
    </source>
</reference>
<comment type="caution">
    <text evidence="1">The sequence shown here is derived from an EMBL/GenBank/DDBJ whole genome shotgun (WGS) entry which is preliminary data.</text>
</comment>
<proteinExistence type="predicted"/>
<dbReference type="Proteomes" id="UP000238823">
    <property type="component" value="Unassembled WGS sequence"/>
</dbReference>
<evidence type="ECO:0000313" key="1">
    <source>
        <dbReference type="EMBL" id="PRP93717.1"/>
    </source>
</evidence>
<gene>
    <name evidence="1" type="ORF">ENSA7_81450</name>
</gene>
<sequence>MRPEDLEPELDELLLRIVPNLASQWRGATEQIAGRPLPRFYRWFGPASC</sequence>
<evidence type="ECO:0000313" key="2">
    <source>
        <dbReference type="Proteomes" id="UP000238823"/>
    </source>
</evidence>
<name>A0A2S9XLK5_9BACT</name>